<keyword evidence="5" id="KW-1185">Reference proteome</keyword>
<reference evidence="4" key="1">
    <citation type="submission" date="2022-07" db="EMBL/GenBank/DDBJ databases">
        <authorList>
            <person name="Trinca V."/>
            <person name="Uliana J.V.C."/>
            <person name="Torres T.T."/>
            <person name="Ward R.J."/>
            <person name="Monesi N."/>
        </authorList>
    </citation>
    <scope>NUCLEOTIDE SEQUENCE</scope>
    <source>
        <strain evidence="4">HSMRA1968</strain>
        <tissue evidence="4">Whole embryos</tissue>
    </source>
</reference>
<dbReference type="EMBL" id="WJQU01000003">
    <property type="protein sequence ID" value="KAJ6637470.1"/>
    <property type="molecule type" value="Genomic_DNA"/>
</dbReference>
<evidence type="ECO:0000313" key="5">
    <source>
        <dbReference type="Proteomes" id="UP001151699"/>
    </source>
</evidence>
<dbReference type="AlphaFoldDB" id="A0A9Q0RX60"/>
<dbReference type="OrthoDB" id="201213at2759"/>
<evidence type="ECO:0000313" key="4">
    <source>
        <dbReference type="EMBL" id="KAJ6637470.1"/>
    </source>
</evidence>
<dbReference type="PANTHER" id="PTHR46194">
    <property type="entry name" value="PEPTIDYL-TRNA HYDROLASE PTRHD1-RELATED"/>
    <property type="match status" value="1"/>
</dbReference>
<dbReference type="InterPro" id="IPR002833">
    <property type="entry name" value="PTH2"/>
</dbReference>
<gene>
    <name evidence="4" type="primary">PTRHD1</name>
    <name evidence="4" type="ORF">Bhyg_10200</name>
</gene>
<accession>A0A9Q0RX60</accession>
<comment type="caution">
    <text evidence="4">The sequence shown here is derived from an EMBL/GenBank/DDBJ whole genome shotgun (WGS) entry which is preliminary data.</text>
</comment>
<dbReference type="CDD" id="cd02429">
    <property type="entry name" value="PTH2_like"/>
    <property type="match status" value="1"/>
</dbReference>
<dbReference type="Pfam" id="PF01981">
    <property type="entry name" value="PTH2"/>
    <property type="match status" value="1"/>
</dbReference>
<dbReference type="GO" id="GO:0004045">
    <property type="term" value="F:peptidyl-tRNA hydrolase activity"/>
    <property type="evidence" value="ECO:0007669"/>
    <property type="project" value="UniProtKB-EC"/>
</dbReference>
<dbReference type="SUPFAM" id="SSF102462">
    <property type="entry name" value="Peptidyl-tRNA hydrolase II"/>
    <property type="match status" value="1"/>
</dbReference>
<sequence length="118" mass="13564">MERIVQYVIVRGDLSKSLQWPLGAIIAQCCHATTAICNETINDVETKEYFNDIDNMHKVVLEANDDKTLNSLSETLKEKGIIHKLWIEQPESIPTCIAIKPYQKKHVHPFVKHLKLLK</sequence>
<dbReference type="PANTHER" id="PTHR46194:SF1">
    <property type="entry name" value="PEPTIDYL-TRNA HYDROLASE PTRHD1-RELATED"/>
    <property type="match status" value="1"/>
</dbReference>
<name>A0A9Q0RX60_9DIPT</name>
<keyword evidence="2 4" id="KW-0378">Hydrolase</keyword>
<protein>
    <recommendedName>
        <fullName evidence="1">peptidyl-tRNA hydrolase</fullName>
        <ecNumber evidence="1">3.1.1.29</ecNumber>
    </recommendedName>
</protein>
<organism evidence="4 5">
    <name type="scientific">Pseudolycoriella hygida</name>
    <dbReference type="NCBI Taxonomy" id="35572"/>
    <lineage>
        <taxon>Eukaryota</taxon>
        <taxon>Metazoa</taxon>
        <taxon>Ecdysozoa</taxon>
        <taxon>Arthropoda</taxon>
        <taxon>Hexapoda</taxon>
        <taxon>Insecta</taxon>
        <taxon>Pterygota</taxon>
        <taxon>Neoptera</taxon>
        <taxon>Endopterygota</taxon>
        <taxon>Diptera</taxon>
        <taxon>Nematocera</taxon>
        <taxon>Sciaroidea</taxon>
        <taxon>Sciaridae</taxon>
        <taxon>Pseudolycoriella</taxon>
    </lineage>
</organism>
<dbReference type="InterPro" id="IPR042237">
    <property type="entry name" value="PTRHD1"/>
</dbReference>
<evidence type="ECO:0000256" key="3">
    <source>
        <dbReference type="ARBA" id="ARBA00048707"/>
    </source>
</evidence>
<proteinExistence type="predicted"/>
<dbReference type="Gene3D" id="3.40.1490.10">
    <property type="entry name" value="Bit1"/>
    <property type="match status" value="1"/>
</dbReference>
<evidence type="ECO:0000256" key="1">
    <source>
        <dbReference type="ARBA" id="ARBA00013260"/>
    </source>
</evidence>
<comment type="catalytic activity">
    <reaction evidence="3">
        <text>an N-acyl-L-alpha-aminoacyl-tRNA + H2O = an N-acyl-L-amino acid + a tRNA + H(+)</text>
        <dbReference type="Rhea" id="RHEA:54448"/>
        <dbReference type="Rhea" id="RHEA-COMP:10123"/>
        <dbReference type="Rhea" id="RHEA-COMP:13883"/>
        <dbReference type="ChEBI" id="CHEBI:15377"/>
        <dbReference type="ChEBI" id="CHEBI:15378"/>
        <dbReference type="ChEBI" id="CHEBI:59874"/>
        <dbReference type="ChEBI" id="CHEBI:78442"/>
        <dbReference type="ChEBI" id="CHEBI:138191"/>
        <dbReference type="EC" id="3.1.1.29"/>
    </reaction>
</comment>
<dbReference type="InterPro" id="IPR023476">
    <property type="entry name" value="Pep_tRNA_hydro_II_dom_sf"/>
</dbReference>
<dbReference type="Proteomes" id="UP001151699">
    <property type="component" value="Chromosome X"/>
</dbReference>
<evidence type="ECO:0000256" key="2">
    <source>
        <dbReference type="ARBA" id="ARBA00022801"/>
    </source>
</evidence>
<dbReference type="EC" id="3.1.1.29" evidence="1"/>